<keyword evidence="4" id="KW-1133">Transmembrane helix</keyword>
<evidence type="ECO:0000256" key="2">
    <source>
        <dbReference type="ARBA" id="ARBA00009477"/>
    </source>
</evidence>
<dbReference type="SUPFAM" id="SSF51230">
    <property type="entry name" value="Single hybrid motif"/>
    <property type="match status" value="1"/>
</dbReference>
<name>A0A179IU32_HYDSH</name>
<dbReference type="GO" id="GO:0055085">
    <property type="term" value="P:transmembrane transport"/>
    <property type="evidence" value="ECO:0007669"/>
    <property type="project" value="InterPro"/>
</dbReference>
<dbReference type="EMBL" id="JXBB01000001">
    <property type="protein sequence ID" value="OAR05432.1"/>
    <property type="molecule type" value="Genomic_DNA"/>
</dbReference>
<organism evidence="7 8">
    <name type="scientific">Hydrogenibacillus schlegelii</name>
    <name type="common">Bacillus schlegelii</name>
    <dbReference type="NCBI Taxonomy" id="1484"/>
    <lineage>
        <taxon>Bacteria</taxon>
        <taxon>Bacillati</taxon>
        <taxon>Bacillota</taxon>
        <taxon>Bacilli</taxon>
        <taxon>Bacillales</taxon>
        <taxon>Bacillales Family X. Incertae Sedis</taxon>
        <taxon>Hydrogenibacillus</taxon>
    </lineage>
</organism>
<sequence length="219" mass="23276">MRRRRVLGVILVLFLLLGGAGAYGVRVWSEGQKYIITDDAQVKGKPIPVSAPASGKLVDWKAKVGETVDKDVILGEVELPPGPTGAGVTVPVVMPERATIVSDSAVPGTMVGAGMPLAEAFDFDDLWIEAMVKESDLAAVKIGSRAEVTVDAFPGRTFVGRVAEIGLYTADVFSLLPDTNRTSGNYTKVEKRIPVKIRLDGKPGVRLIPGLNAAVRIAR</sequence>
<evidence type="ECO:0000256" key="1">
    <source>
        <dbReference type="ARBA" id="ARBA00004167"/>
    </source>
</evidence>
<evidence type="ECO:0000256" key="4">
    <source>
        <dbReference type="ARBA" id="ARBA00022989"/>
    </source>
</evidence>
<dbReference type="RefSeq" id="WP_169793368.1">
    <property type="nucleotide sequence ID" value="NZ_CBCSAS010000020.1"/>
</dbReference>
<dbReference type="InterPro" id="IPR050739">
    <property type="entry name" value="MFP"/>
</dbReference>
<dbReference type="AlphaFoldDB" id="A0A179IU32"/>
<evidence type="ECO:0000256" key="3">
    <source>
        <dbReference type="ARBA" id="ARBA00022692"/>
    </source>
</evidence>
<gene>
    <name evidence="7" type="ORF">SA87_11070</name>
</gene>
<comment type="subcellular location">
    <subcellularLocation>
        <location evidence="1">Membrane</location>
        <topology evidence="1">Single-pass membrane protein</topology>
    </subcellularLocation>
</comment>
<evidence type="ECO:0000313" key="7">
    <source>
        <dbReference type="EMBL" id="OAR05432.1"/>
    </source>
</evidence>
<dbReference type="InterPro" id="IPR011053">
    <property type="entry name" value="Single_hybrid_motif"/>
</dbReference>
<comment type="caution">
    <text evidence="7">The sequence shown here is derived from an EMBL/GenBank/DDBJ whole genome shotgun (WGS) entry which is preliminary data.</text>
</comment>
<evidence type="ECO:0000256" key="5">
    <source>
        <dbReference type="ARBA" id="ARBA00023136"/>
    </source>
</evidence>
<proteinExistence type="inferred from homology"/>
<keyword evidence="5" id="KW-0472">Membrane</keyword>
<dbReference type="Gene3D" id="2.40.30.170">
    <property type="match status" value="1"/>
</dbReference>
<comment type="similarity">
    <text evidence="2">Belongs to the membrane fusion protein (MFP) (TC 8.A.1) family.</text>
</comment>
<dbReference type="PANTHER" id="PTHR30386:SF26">
    <property type="entry name" value="TRANSPORT PROTEIN COMB"/>
    <property type="match status" value="1"/>
</dbReference>
<keyword evidence="3" id="KW-0812">Transmembrane</keyword>
<dbReference type="STRING" id="1484.SA87_11070"/>
<dbReference type="InterPro" id="IPR058792">
    <property type="entry name" value="Beta-barrel_RND_2"/>
</dbReference>
<protein>
    <recommendedName>
        <fullName evidence="6">CusB-like beta-barrel domain-containing protein</fullName>
    </recommendedName>
</protein>
<dbReference type="Pfam" id="PF25954">
    <property type="entry name" value="Beta-barrel_RND_2"/>
    <property type="match status" value="1"/>
</dbReference>
<accession>A0A179IU32</accession>
<reference evidence="7 8" key="1">
    <citation type="submission" date="2015-09" db="EMBL/GenBank/DDBJ databases">
        <title>Draft genome sequence of Hydrogenibacillus schlegelii DSM 2000.</title>
        <authorList>
            <person name="Hemp J."/>
        </authorList>
    </citation>
    <scope>NUCLEOTIDE SEQUENCE [LARGE SCALE GENOMIC DNA]</scope>
    <source>
        <strain evidence="7 8">MA 48</strain>
    </source>
</reference>
<dbReference type="Proteomes" id="UP000243024">
    <property type="component" value="Unassembled WGS sequence"/>
</dbReference>
<dbReference type="PANTHER" id="PTHR30386">
    <property type="entry name" value="MEMBRANE FUSION SUBUNIT OF EMRAB-TOLC MULTIDRUG EFFLUX PUMP"/>
    <property type="match status" value="1"/>
</dbReference>
<keyword evidence="8" id="KW-1185">Reference proteome</keyword>
<dbReference type="GO" id="GO:0016020">
    <property type="term" value="C:membrane"/>
    <property type="evidence" value="ECO:0007669"/>
    <property type="project" value="UniProtKB-SubCell"/>
</dbReference>
<evidence type="ECO:0000313" key="8">
    <source>
        <dbReference type="Proteomes" id="UP000243024"/>
    </source>
</evidence>
<evidence type="ECO:0000259" key="6">
    <source>
        <dbReference type="Pfam" id="PF25954"/>
    </source>
</evidence>
<feature type="domain" description="CusB-like beta-barrel" evidence="6">
    <location>
        <begin position="126"/>
        <end position="165"/>
    </location>
</feature>